<dbReference type="PANTHER" id="PTHR48148">
    <property type="entry name" value="KERATINOCYTE PROLINE-RICH PROTEIN"/>
    <property type="match status" value="1"/>
</dbReference>
<evidence type="ECO:0000256" key="1">
    <source>
        <dbReference type="SAM" id="SignalP"/>
    </source>
</evidence>
<organism evidence="3 4">
    <name type="scientific">Motilibacter deserti</name>
    <dbReference type="NCBI Taxonomy" id="2714956"/>
    <lineage>
        <taxon>Bacteria</taxon>
        <taxon>Bacillati</taxon>
        <taxon>Actinomycetota</taxon>
        <taxon>Actinomycetes</taxon>
        <taxon>Motilibacterales</taxon>
        <taxon>Motilibacteraceae</taxon>
        <taxon>Motilibacter</taxon>
    </lineage>
</organism>
<sequence>MPHQLQRLLQDRRVRALVPLLLSVALLAPAAAVQAPHLADAAARSFGKKIEWFAAQQPQKTCSPTPKPGTLKLATWLQKTYKGTGSLGISRACKAGARSEHKEGRAFDWKVNVRNSKQKAQAAAFLKYLLATDRYGNKAAMARRMGVMYVIWNRRIWSTSSPTVWRPYHGASAHTDHMHISLGWNGALGKTSFWSGLVVDPVLPPVKPPVKVAPTPAPVPTAKPTPPPVPTVKPTPAPVVPVAPPAWTPRPTPTPTPTPTPAPIWPPLVDLSTGSPVDVEVPVLGQVTTTPFSLKAGTKYRLAVSGTYRYGTGSSLADATCNWHPYDDKGWARQSTWESTGTAQFDLVVDGRSDWRTRSGSTGSCDSAHVYYLDHTPSASGPLTLQVLDDYYPDNSGSLRLSVMKAGASVWDLASPVPPAAALPEDDEPRLTDGPAAYVDSVDVPADGGVVRTRQVLEAGISYTVTASGVIDFGEGESDAACLRRGQSTSWKRTASVDPLHQEQASLDLYVDGVAPGFSPVGTATSNCATSTHTYTWTYTPSIDGRARLQVFDPSPQDNTGALRVTVERSTAVAPPSPDGSAVTGGPTLVDETVTLPADSASPVRTAGSLVRGATYQVTVSGAYDTGYGLADAECAARGGEWDSEVDWNTVRPADLFDLYLNGVDPALTAADADAAGCSELHVWKGSYTATRNGALRLGIWDVDLGDNSGELTVRVTRVVAGQTPPPATSPSPSPPRTA</sequence>
<protein>
    <recommendedName>
        <fullName evidence="2">ARB-07466-like C-terminal domain-containing protein</fullName>
    </recommendedName>
</protein>
<dbReference type="EMBL" id="JAANNP010000001">
    <property type="protein sequence ID" value="NHC12689.1"/>
    <property type="molecule type" value="Genomic_DNA"/>
</dbReference>
<gene>
    <name evidence="3" type="ORF">G9H71_02695</name>
</gene>
<proteinExistence type="predicted"/>
<evidence type="ECO:0000259" key="2">
    <source>
        <dbReference type="Pfam" id="PF26571"/>
    </source>
</evidence>
<comment type="caution">
    <text evidence="3">The sequence shown here is derived from an EMBL/GenBank/DDBJ whole genome shotgun (WGS) entry which is preliminary data.</text>
</comment>
<name>A0ABX0GSN5_9ACTN</name>
<keyword evidence="4" id="KW-1185">Reference proteome</keyword>
<feature type="signal peptide" evidence="1">
    <location>
        <begin position="1"/>
        <end position="30"/>
    </location>
</feature>
<dbReference type="RefSeq" id="WP_196791523.1">
    <property type="nucleotide sequence ID" value="NZ_JAANNP010000001.1"/>
</dbReference>
<feature type="domain" description="ARB-07466-like C-terminal" evidence="2">
    <location>
        <begin position="66"/>
        <end position="178"/>
    </location>
</feature>
<accession>A0ABX0GSN5</accession>
<dbReference type="Gene3D" id="2.60.120.430">
    <property type="entry name" value="Galactose-binding lectin"/>
    <property type="match status" value="2"/>
</dbReference>
<dbReference type="PANTHER" id="PTHR48148:SF2">
    <property type="entry name" value="PA14 DOMAIN-CONTAINING PROTEIN"/>
    <property type="match status" value="1"/>
</dbReference>
<dbReference type="Proteomes" id="UP000800981">
    <property type="component" value="Unassembled WGS sequence"/>
</dbReference>
<dbReference type="Pfam" id="PF26571">
    <property type="entry name" value="VldE"/>
    <property type="match status" value="1"/>
</dbReference>
<evidence type="ECO:0000313" key="4">
    <source>
        <dbReference type="Proteomes" id="UP000800981"/>
    </source>
</evidence>
<reference evidence="3 4" key="1">
    <citation type="submission" date="2020-03" db="EMBL/GenBank/DDBJ databases">
        <title>Two novel Motilibacter sp.</title>
        <authorList>
            <person name="Liu S."/>
        </authorList>
    </citation>
    <scope>NUCLEOTIDE SEQUENCE [LARGE SCALE GENOMIC DNA]</scope>
    <source>
        <strain evidence="3 4">E257</strain>
    </source>
</reference>
<feature type="chain" id="PRO_5046089242" description="ARB-07466-like C-terminal domain-containing protein" evidence="1">
    <location>
        <begin position="31"/>
        <end position="739"/>
    </location>
</feature>
<dbReference type="InterPro" id="IPR058593">
    <property type="entry name" value="ARB_07466-like_C"/>
</dbReference>
<evidence type="ECO:0000313" key="3">
    <source>
        <dbReference type="EMBL" id="NHC12689.1"/>
    </source>
</evidence>
<keyword evidence="1" id="KW-0732">Signal</keyword>